<accession>A0A5B8T4F8</accession>
<organism evidence="2 3">
    <name type="scientific">Leuconostoc pseudomesenteroides</name>
    <dbReference type="NCBI Taxonomy" id="33968"/>
    <lineage>
        <taxon>Bacteria</taxon>
        <taxon>Bacillati</taxon>
        <taxon>Bacillota</taxon>
        <taxon>Bacilli</taxon>
        <taxon>Lactobacillales</taxon>
        <taxon>Lactobacillaceae</taxon>
        <taxon>Leuconostoc</taxon>
    </lineage>
</organism>
<keyword evidence="1" id="KW-0175">Coiled coil</keyword>
<evidence type="ECO:0000313" key="3">
    <source>
        <dbReference type="Proteomes" id="UP000321296"/>
    </source>
</evidence>
<proteinExistence type="predicted"/>
<feature type="coiled-coil region" evidence="1">
    <location>
        <begin position="251"/>
        <end position="292"/>
    </location>
</feature>
<sequence length="591" mass="67753">MDMAPQKHYVWVNQRRTIASLMLAKEKDWEAKIDKVSDRNAAEFTNQFDFDLIFHPDKIVRDEVLESTRRLQVPPHLVNNTDVQTALEKLKKCFSTAKSNDELITARRFLHDTMLASEKVHQKTLRQAKMTLYDVMPVGNETKVRQAVLSLSQLLLHPESNVDELKAAISKLTSTTVLARIDRKIALTDLNAGPSTRLYRRMSDAQLLRTNQISDLTNLAPKYRRDLGALLKHYKLLSSENVYQQLNTMLLQAAKKRHENWDELYQNAEKELDVLLQQREKFDRDLEETMANMGTSNVAREPEVKIVIEFIQAMYKGAMADEQFVLKLLSERVTQATIEREKAVEFAETYLNGLYMSRWSEDNDVQIDALVLDNTLYDSKATISSIYSLTNRLRSSVRRKQAELDEALKLARQLLTTMNGSRQDKEIVSDIKYLKQTMKSVDSKAIMAAYQQLQATQKMISASTKTEKSQLDLLLEEVYQSSVANEPTLQKLIAHIHTCEGFAAMKKTHRDLSETFIDLQTARQGVNAMATMLLKQSNRRVFKKELIVQKAQKQLLSILDDTSTTAEILAAVRNLRGALDQVKLRLQRLAR</sequence>
<name>A0A5B8T4F8_LEUPS</name>
<dbReference type="Proteomes" id="UP000321296">
    <property type="component" value="Chromosome"/>
</dbReference>
<evidence type="ECO:0000313" key="2">
    <source>
        <dbReference type="EMBL" id="QEA42755.1"/>
    </source>
</evidence>
<reference evidence="2 3" key="1">
    <citation type="submission" date="2019-06" db="EMBL/GenBank/DDBJ databases">
        <title>Genome analyses of bacteria isolated from kimchi.</title>
        <authorList>
            <person name="Lee S."/>
            <person name="Ahn S."/>
            <person name="Roh S."/>
        </authorList>
    </citation>
    <scope>NUCLEOTIDE SEQUENCE [LARGE SCALE GENOMIC DNA]</scope>
    <source>
        <strain evidence="2 3">CBA3630</strain>
    </source>
</reference>
<dbReference type="KEGG" id="lpse:FGL85_09705"/>
<dbReference type="AlphaFoldDB" id="A0A5B8T4F8"/>
<gene>
    <name evidence="2" type="ORF">FGL85_09705</name>
</gene>
<protein>
    <submittedName>
        <fullName evidence="2">Uncharacterized protein</fullName>
    </submittedName>
</protein>
<evidence type="ECO:0000256" key="1">
    <source>
        <dbReference type="SAM" id="Coils"/>
    </source>
</evidence>
<dbReference type="EMBL" id="CP042383">
    <property type="protein sequence ID" value="QEA42755.1"/>
    <property type="molecule type" value="Genomic_DNA"/>
</dbReference>